<dbReference type="InterPro" id="IPR013098">
    <property type="entry name" value="Ig_I-set"/>
</dbReference>
<dbReference type="InterPro" id="IPR013783">
    <property type="entry name" value="Ig-like_fold"/>
</dbReference>
<gene>
    <name evidence="5" type="ORF">DIATSA_LOCUS38</name>
</gene>
<evidence type="ECO:0000256" key="3">
    <source>
        <dbReference type="SAM" id="MobiDB-lite"/>
    </source>
</evidence>
<dbReference type="CDD" id="cd00096">
    <property type="entry name" value="Ig"/>
    <property type="match status" value="1"/>
</dbReference>
<accession>A0A9P0C719</accession>
<feature type="domain" description="Ig-like" evidence="4">
    <location>
        <begin position="599"/>
        <end position="677"/>
    </location>
</feature>
<dbReference type="InterPro" id="IPR050964">
    <property type="entry name" value="Striated_Muscle_Regulatory"/>
</dbReference>
<feature type="compositionally biased region" description="Basic residues" evidence="3">
    <location>
        <begin position="954"/>
        <end position="966"/>
    </location>
</feature>
<dbReference type="EMBL" id="OU893332">
    <property type="protein sequence ID" value="CAH0745836.1"/>
    <property type="molecule type" value="Genomic_DNA"/>
</dbReference>
<dbReference type="InterPro" id="IPR003598">
    <property type="entry name" value="Ig_sub2"/>
</dbReference>
<dbReference type="SMART" id="SM00408">
    <property type="entry name" value="IGc2"/>
    <property type="match status" value="6"/>
</dbReference>
<dbReference type="SMART" id="SM00409">
    <property type="entry name" value="IG"/>
    <property type="match status" value="6"/>
</dbReference>
<feature type="domain" description="Ig-like" evidence="4">
    <location>
        <begin position="500"/>
        <end position="584"/>
    </location>
</feature>
<dbReference type="Proteomes" id="UP001153714">
    <property type="component" value="Chromosome 1"/>
</dbReference>
<evidence type="ECO:0000256" key="2">
    <source>
        <dbReference type="ARBA" id="ARBA00023319"/>
    </source>
</evidence>
<dbReference type="Pfam" id="PF07679">
    <property type="entry name" value="I-set"/>
    <property type="match status" value="7"/>
</dbReference>
<dbReference type="InterPro" id="IPR036179">
    <property type="entry name" value="Ig-like_dom_sf"/>
</dbReference>
<keyword evidence="2" id="KW-0393">Immunoglobulin domain</keyword>
<evidence type="ECO:0000256" key="1">
    <source>
        <dbReference type="ARBA" id="ARBA00022737"/>
    </source>
</evidence>
<reference evidence="5" key="1">
    <citation type="submission" date="2021-12" db="EMBL/GenBank/DDBJ databases">
        <authorList>
            <person name="King R."/>
        </authorList>
    </citation>
    <scope>NUCLEOTIDE SEQUENCE</scope>
</reference>
<evidence type="ECO:0000313" key="5">
    <source>
        <dbReference type="EMBL" id="CAH0745836.1"/>
    </source>
</evidence>
<feature type="region of interest" description="Disordered" evidence="3">
    <location>
        <begin position="4313"/>
        <end position="4338"/>
    </location>
</feature>
<reference evidence="5" key="2">
    <citation type="submission" date="2022-10" db="EMBL/GenBank/DDBJ databases">
        <authorList>
            <consortium name="ENA_rothamsted_submissions"/>
            <consortium name="culmorum"/>
            <person name="King R."/>
        </authorList>
    </citation>
    <scope>NUCLEOTIDE SEQUENCE</scope>
</reference>
<dbReference type="PROSITE" id="PS50835">
    <property type="entry name" value="IG_LIKE"/>
    <property type="match status" value="7"/>
</dbReference>
<feature type="compositionally biased region" description="Basic and acidic residues" evidence="3">
    <location>
        <begin position="855"/>
        <end position="874"/>
    </location>
</feature>
<feature type="domain" description="Ig-like" evidence="4">
    <location>
        <begin position="301"/>
        <end position="393"/>
    </location>
</feature>
<feature type="compositionally biased region" description="Basic and acidic residues" evidence="3">
    <location>
        <begin position="884"/>
        <end position="893"/>
    </location>
</feature>
<name>A0A9P0C719_9NEOP</name>
<dbReference type="InterPro" id="IPR007110">
    <property type="entry name" value="Ig-like_dom"/>
</dbReference>
<dbReference type="FunFam" id="2.60.40.10:FF:000107">
    <property type="entry name" value="Myosin, light chain kinase a"/>
    <property type="match status" value="1"/>
</dbReference>
<dbReference type="SUPFAM" id="SSF48726">
    <property type="entry name" value="Immunoglobulin"/>
    <property type="match status" value="7"/>
</dbReference>
<feature type="domain" description="Ig-like" evidence="4">
    <location>
        <begin position="403"/>
        <end position="479"/>
    </location>
</feature>
<feature type="region of interest" description="Disordered" evidence="3">
    <location>
        <begin position="855"/>
        <end position="992"/>
    </location>
</feature>
<keyword evidence="6" id="KW-1185">Reference proteome</keyword>
<dbReference type="PANTHER" id="PTHR13817:SF171">
    <property type="entry name" value="STRETCHIN-MLCK, ISOFORM U"/>
    <property type="match status" value="1"/>
</dbReference>
<protein>
    <recommendedName>
        <fullName evidence="4">Ig-like domain-containing protein</fullName>
    </recommendedName>
</protein>
<feature type="domain" description="Ig-like" evidence="4">
    <location>
        <begin position="4"/>
        <end position="94"/>
    </location>
</feature>
<feature type="compositionally biased region" description="Basic and acidic residues" evidence="3">
    <location>
        <begin position="975"/>
        <end position="985"/>
    </location>
</feature>
<evidence type="ECO:0000313" key="6">
    <source>
        <dbReference type="Proteomes" id="UP001153714"/>
    </source>
</evidence>
<sequence length="5114" mass="570391">MEPPTFESRPLTTVRAAPGTDACLHIPAPAGTPPFHYRWSRAGASLDDRFTTSDEVGGVRLTVAAARTGDSGVYTLQASNAGGRDSARVRLEVSAEEAPTGEDPPTFLRRLQDLTVKVGARTRFLVEIVSSTECRVTWYRNERRLLEAERVSLVRDGNFWCAELAAVSVDDAGRWTCTAENNGGRASCSAHLNVLVPKAYKRPEFVEELRALLTEQGTVSLECKVVGVPTPVLRWFKDSREIKAGDVFALTASTEDPTSLGTYTCEAVNCMGRAYSSSKVHVLGRAASDAPATSASTLDPPPIFTKELEDQFVRICEPLTLSCTVMVPPWPRSVVWYNKEGKLEPGERYHLVEDGVGGYLLEVVSAEWPDEGEWKCVATSSGGRVGISTCYVTMDVPKNYRKPRFMENLQAVLTEEGLVSFECKVVGFPTPVLNWFKDGQELKPGDVYQLTGTNSLGSYCCIARNCMGHASSSAELTVEDIQNQLNEEEKLQLFSKNQAPKFIQGLKSVEAKIDESFRFTVKVAIPPEPSVLWYRDDQPVDESTRCHLVKEDRGVFNLDIQALELLDQAEWKCVAMNDFGHSVTSCFLKLIIPRHYKKPRFLENLQAILSDEGAVNLECKVIGVPQPVLKWYKDGEELKPGDIHRIISGQDGTCCLGTYTCEAQNCMGIAASSASLLGFDDTIKSKSKKKAEEQALQRNLSLSTIHEERTSQMYDTPVGDITLDDKGEISFSFDGKEVSVSLYETPDLTEEEALQIVEMYADQLSENVTEHNVVELPPLRFVKETSTSGNLLMEAIIIDVSPEYFASPEEDLRTEADVEDFSIAEENAAPQLSLDQDVSGEDYLEKTMALLSDEKSDVPKKMLRKKSDSQRSADDFYSLSRDQSLSEEKRDDDTQIMSESDLQSFASARSLDKPKSKSSKPSLGDGQESSDFTKTILNKEEVNKMTEQETPVLKPRRDRRSSRSSRRSSSGSEKSYTKSGEEPKPLKTPVNLETQSKRMIMSDEDFREKINVISVSISKIINDVQIIERDIILKSELMSSAATASRSLEIISSLIKPLSEIQSIADVIKETALESKEVSNSLFNNLPQSLKSLYQSLTIVEKCIDVESDNKTLVKKTCVAFIETCGEEMKNWMNEIVSITEKDYIVAETKTISEINSLVNEMNTVVRFSADTIKAKNLLTEASEIKTEEHSLETKHLRDTQKAIFELKSPLKSLLCIVDAADSTDLKDVCRLKSSEVILNDMSASIQDLQVALENIESLSVKESTSTVCKYNTEIIETVMESALKLRSSFEQLSIETKQEEDKELLKQILVSIKNNLSEISSQIQTIENKVGSFDILQSDNKLEVLQKMAQILISLENSIPQLDAIPNIRSHMGIFHKNLTKVLENVIESNEVTKYFIFMEICEAVHRLNNSILNISSDNILYLSSISNTLEIIQDTFVRHIFESELNCAILTNITDVLLSVQEVLNRADEVSLQLDSEHTQNIPSIAYDISAANVIIEHIDQTIAIIKTVKAIESTKEIEKSVTPIFENICPILEDLKRNIASVRSTDIIADERISELSVSSFVKSLATPLLELNQNILTLNQYIVENLESFKENNEFVSAIAEPLQELYTTLQIIQQDVISQYGENVAPYEVSINMISAVQNLQSCIVLIEEQNAVEGIDEMSTLEDVSGIKTTAETIPSERLVLAAAEEIGIHQSVEPFDQEIAQSVIAQTLQTLNQHIAVLQNPEVLDALDTLSEVSDYCSLKSVALGLGELHSGLEELLHPLIIESSDEIANLVNTNKLIAIAEPMQELHHSLSVLDTNNIPVYEHILEIPTEKINIVLNTIFEFKESLNECIKLIFPAIETTDKTVEISNKVEALRGICEHFKVVLQASKTVPQGVPVVQELQILEETVDNLLNATDVSKGIQIDEVKTVTEQLYGKILTIQDDLIQYTPFTSERLVDEAKLIKSINEIENNIAVLEEYEFVDLSRVSHLTSCITPQNATEIEMDSLIQMDNILQSAVNVAHDSLQFTPVADLMILEDFFTTCKNEFTILRHLITKSLNHKKTIRLIEEFGFIQKLVKDFEGKRCDLQFTEDINNYLTTFFIQVNENLETVQKQVLKVLDCQSELLFKKPRDEIERASLLLKDILSKNVVKSVVLEQVIVKFLEIIDIVDPKLKNLQESITKEIKYSVRECPDEENRLFEKMADILNVVEVNSLSVSLDDLNKNILLKILKCLQKHQIYKDASGSVKYLIISKCLSECGNILQNITPHTKNPEPVVEMKIEHNTLKAILSEMLVPLQALRGQVMSIQEKVCSNAEEDSVSVDIATTESIMETMSDKHKQFLEQIESPDTVINNESFSLIMEADKEIHVIHESLKLIDNAPVVEELKEITKSVEELEKSLHNVLVKEFNEEEIIEKCSKGKSLQIIQDINQYIELLETVDETNAVFNKEELEEVIEVAQELQKSLMISEHIATEHSEDIPIEFNNIQVDLIHKLQKALSSLQVNVLDVVSEISSQNSNELLQKIVQVTSSLHNDLCAVVSTEVKVIQPNITEDLDNKKTSLKGTKDTAECSVLSESIETNDFGKQISENIQSVENISIETTTPVIKKETQLGDIADADITVLDAVQKPSKVLSEEDESVTPKDIPSQEAIIQQKELSTTIASEMLPAESLLLKEVELLPGEEIDKFQVISQNTENDVMTEVMTDSTAKICEPSKQEDKITGDIKRCIEDFIKQDISEVVEDLSTVIDVDNLKKSIVIAKELLENILTLESSWEVESSAILQPLQEIKGKLTQELEHYLSIIQIQLTDNTENITPGNENKMQNVASITLNLKNCLTNVVTTSSDEKVETIVSDLLTPLLKEDHAIHIESIDAIITEEVVLDKHICSNVGSINKDYSLDNMAIETDSVTAEDQSVAGVENTTYSDTASSTVLGGEEALASYINEVVPCDLVKSITSSVQKTPENLISSDVNKSDISETTDVVANLANVDVGEYAQEQKGTLEILKQDIESFISEEVSQILNELSQQLSFCNLKESLCLARELSENIAVILTDNGSKENEWFTIKYVIENSQYHHLAQELHLSLNVLQNQLHEKESQIISTLGEIQYKIVSNTISRLKDCLLASLFNAMQNDIVCTQNETNMKSSSESALEITQNASEEFTQDINNTLKFNINPKLQQISTCISDDEDTLLTTMAVDKVAEIVSSNNDTTSEYRANEVNLEKFILTAEFEISKTECHEVKGEEANTINSNYEYYLKTTPTDVTEQFKEAIEISTPNIIEQTDSLLLPDIILDSMTEHNIKNATQDLICPKVQNDETKTVVNKQTMNVELSNLTISDQFEPIENIAVADSQVQTMGSKHKTEQKTFEDTEKEKVLYSNIEELLETTSNIKIDSSSNQIELEAVPTTKLENIEIDNIEIINDIKQATEITDVNMSESDKTNEHNVCGEMKVLQTIDPNNKGLFKTASMAMIEQYKPTVEIEIPTIVKETESILSSDSSFNQTESSIVDIENNTVCLFESPKTSENSLINLETTVKNEKPRVECNIPSIEQEPYDSTDEIKSFNMNNISLLEVTLSDKVNQINTAVEVKLPAAVDVAESFTLNNITNDSITYQKEQLPSDLSQLVPVTNEEGAVIDHLENVIDKQMALGSESDVSAASENQKKCREIKVLQTISPNTDGISEILTTHVIDTIPTTPIEITTVEMPTDIERTENLTLSSIIIDSSKIDETEPKVIVKQSIDTTEISFYESDLTTISEKQKTCSGIDDQRAINPNPEGKSETFPLDVIEKCEAAIEIVAPTITEQIQSFSLSEAISNRATISVVESTHIDTLPIEKGNVDIEGKNIFITELPGTEGKTDKLNIKCKVPSEEQEAYDVIEEVTINSNVEGLSENISIDMTDTINEAAEIANPTVVEQTENLTLSNEMTHSTIHETEQSVPDLVQAITRIESFEIKDLKTDVNVEQVGVTAVVNLSESDVSVKSAKQEVHTSCELEVVQTICLTNEDLSENYETAIEVELPAVVDQIKNISLSDVTSYQAKDPIIDTIQTATSCLEIENINVKEKNTVHTAGLLEIESEIVHGETMINLEQLNIKCDEDEQKVLGDCNEAKSYVTNSDSLLETIPIDTINQIKTAEEISIPTVFEQTENFNSFYKTLNSSTYRNVQLISEISTVLEQSENFAVPDITPHQADGTTEMTLADATCCEIKKADVKEKHEIVGLEVVDQEIKEQMKDLNIKCEDTKDRNSVNNFNITPAEKVGNVIFNEETIVQPQQLNVKCKVPSVEQEAYEDIGETQILGSDSSDRQEDIVNVITKPKVIELIENSTLSNIIIDSTSFQTSQSIPDPSQAISSPENDITNANNSLNQNTENLEIVVSEFDISEKSKKQESYDDLEILETCKISPEQHKADIKKELLTILEQTDNIYLSDEVSFENKDSVIDIIQIRNSCAEDGNTNVETDIVVQDVDLLEAITDEVVNEENKVKFKKLNIQCKVPSVEEKTYVDTEEIKVYDSGNEGMLETTLSELDKQVNISAEIVTPTVVDQTENLIISDVTTDCQTVKSVEESARLDGHVDVIQNAAIIDVEWAIETTDNNINNAALKEGQQLKNMSVGMVEHSNMVAEITTPVVSELTDNLILSSMPTGISSYQLECIKFNKTQDNIDRSSMDCDSKSFCDVSKISEVIVNDIILQASHRINEVNRPTQLVEEKSNDDFRKKLVNEEEQSKPAIEITISEIVEHTDIANLSVVNIGMPNYESTQNDNNDTNKGKDINVPTVLIEACKEAVKVVTAAILEQPAMTLPANSESQQLRQQLPKDLKTAFNEDVEPSQKKLNEERIDNVSISTLADQIIINAIEECNDSIDISSPSPNNENEQMYKIYEDIVQDKTVIDNQLQVSNMESLTDVDLVNSLILEHKLDYDSRTETVACDESNRSENDHKVCQKNIEPSPKHVNAAQNKSLIEENEVIDEDSGKNIILNECNCEPQAETSSVPSGFLKHIENFLSDEIAEAIEELPIISATDLKETVNLAKHLYHNMAIVHDAVKVEENASLMQEAESAQMEVMKKLNTSLTVLQTDVLENIQKYAPQLAAENVQKISEAVDSLQQDLRVIVTTTPVESLPGGKLFFLYSLFTNRFKTQPTSK</sequence>
<organism evidence="5 6">
    <name type="scientific">Diatraea saccharalis</name>
    <name type="common">sugarcane borer</name>
    <dbReference type="NCBI Taxonomy" id="40085"/>
    <lineage>
        <taxon>Eukaryota</taxon>
        <taxon>Metazoa</taxon>
        <taxon>Ecdysozoa</taxon>
        <taxon>Arthropoda</taxon>
        <taxon>Hexapoda</taxon>
        <taxon>Insecta</taxon>
        <taxon>Pterygota</taxon>
        <taxon>Neoptera</taxon>
        <taxon>Endopterygota</taxon>
        <taxon>Lepidoptera</taxon>
        <taxon>Glossata</taxon>
        <taxon>Ditrysia</taxon>
        <taxon>Pyraloidea</taxon>
        <taxon>Crambidae</taxon>
        <taxon>Crambinae</taxon>
        <taxon>Diatraea</taxon>
    </lineage>
</organism>
<keyword evidence="1" id="KW-0677">Repeat</keyword>
<feature type="compositionally biased region" description="Polar residues" evidence="3">
    <location>
        <begin position="927"/>
        <end position="936"/>
    </location>
</feature>
<dbReference type="FunFam" id="2.60.40.10:FF:001307">
    <property type="entry name" value="Stretchin-Mlck, isoform V"/>
    <property type="match status" value="3"/>
</dbReference>
<dbReference type="OrthoDB" id="6070751at2759"/>
<proteinExistence type="predicted"/>
<dbReference type="Gene3D" id="2.60.40.10">
    <property type="entry name" value="Immunoglobulins"/>
    <property type="match status" value="7"/>
</dbReference>
<feature type="domain" description="Ig-like" evidence="4">
    <location>
        <begin position="105"/>
        <end position="193"/>
    </location>
</feature>
<dbReference type="InterPro" id="IPR003599">
    <property type="entry name" value="Ig_sub"/>
</dbReference>
<dbReference type="PANTHER" id="PTHR13817">
    <property type="entry name" value="TITIN"/>
    <property type="match status" value="1"/>
</dbReference>
<feature type="compositionally biased region" description="Basic and acidic residues" evidence="3">
    <location>
        <begin position="937"/>
        <end position="947"/>
    </location>
</feature>
<feature type="domain" description="Ig-like" evidence="4">
    <location>
        <begin position="203"/>
        <end position="281"/>
    </location>
</feature>
<dbReference type="FunFam" id="2.60.40.10:FF:001894">
    <property type="entry name" value="Stretchin-Mlck, isoform V"/>
    <property type="match status" value="1"/>
</dbReference>
<evidence type="ECO:0000259" key="4">
    <source>
        <dbReference type="PROSITE" id="PS50835"/>
    </source>
</evidence>
<feature type="compositionally biased region" description="Polar residues" evidence="3">
    <location>
        <begin position="895"/>
        <end position="907"/>
    </location>
</feature>